<dbReference type="Proteomes" id="UP000266552">
    <property type="component" value="Chromosome"/>
</dbReference>
<sequence>MNNQVKHELKILPEYFQDVWNRTKTFEVRKNDRSYAVGDELFLREWAPDTGYTGSGLVRRVSYMLDDSEYVKEGFVILGLADPVPTIKPGDKVRHKRFKTLPTGIVRSISESGKRALVKWDDYNSAYYELINLEVVE</sequence>
<dbReference type="RefSeq" id="WP_119850636.1">
    <property type="nucleotide sequence ID" value="NZ_CP032412.1"/>
</dbReference>
<dbReference type="SUPFAM" id="SSF88697">
    <property type="entry name" value="PUA domain-like"/>
    <property type="match status" value="1"/>
</dbReference>
<dbReference type="AlphaFoldDB" id="A0A385TXM7"/>
<protein>
    <submittedName>
        <fullName evidence="2">DUF3850 domain-containing protein</fullName>
    </submittedName>
</protein>
<proteinExistence type="predicted"/>
<dbReference type="Pfam" id="PF12961">
    <property type="entry name" value="DUF3850"/>
    <property type="match status" value="1"/>
</dbReference>
<evidence type="ECO:0000313" key="2">
    <source>
        <dbReference type="EMBL" id="AYB47147.1"/>
    </source>
</evidence>
<dbReference type="InterPro" id="IPR015947">
    <property type="entry name" value="PUA-like_sf"/>
</dbReference>
<organism evidence="2 3">
    <name type="scientific">Paenibacillus lautus</name>
    <name type="common">Bacillus lautus</name>
    <dbReference type="NCBI Taxonomy" id="1401"/>
    <lineage>
        <taxon>Bacteria</taxon>
        <taxon>Bacillati</taxon>
        <taxon>Bacillota</taxon>
        <taxon>Bacilli</taxon>
        <taxon>Bacillales</taxon>
        <taxon>Paenibacillaceae</taxon>
        <taxon>Paenibacillus</taxon>
    </lineage>
</organism>
<feature type="domain" description="DUF3850" evidence="1">
    <location>
        <begin position="7"/>
        <end position="80"/>
    </location>
</feature>
<dbReference type="KEGG" id="plw:D5F53_29310"/>
<name>A0A385TXM7_PAELA</name>
<dbReference type="Gene3D" id="2.30.130.30">
    <property type="entry name" value="Hypothetical protein"/>
    <property type="match status" value="1"/>
</dbReference>
<evidence type="ECO:0000259" key="1">
    <source>
        <dbReference type="Pfam" id="PF12961"/>
    </source>
</evidence>
<dbReference type="EMBL" id="CP032412">
    <property type="protein sequence ID" value="AYB47147.1"/>
    <property type="molecule type" value="Genomic_DNA"/>
</dbReference>
<evidence type="ECO:0000313" key="3">
    <source>
        <dbReference type="Proteomes" id="UP000266552"/>
    </source>
</evidence>
<reference evidence="2 3" key="1">
    <citation type="submission" date="2018-09" db="EMBL/GenBank/DDBJ databases">
        <title>Genome Sequence of Paenibacillus lautus Strain E7593-69, Azo Dye-Degrading Bacteria, Isolated from Commercial Tattoo Inks.</title>
        <authorList>
            <person name="Nho S.W."/>
            <person name="Kim S.-J."/>
            <person name="Kweon O."/>
            <person name="Cerniglia C.E."/>
        </authorList>
    </citation>
    <scope>NUCLEOTIDE SEQUENCE [LARGE SCALE GENOMIC DNA]</scope>
    <source>
        <strain evidence="2 3">E7593-69</strain>
    </source>
</reference>
<dbReference type="InterPro" id="IPR039440">
    <property type="entry name" value="DUF3850"/>
</dbReference>
<accession>A0A385TXM7</accession>
<gene>
    <name evidence="2" type="ORF">D5F53_29310</name>
</gene>
<keyword evidence="3" id="KW-1185">Reference proteome</keyword>